<reference evidence="9" key="1">
    <citation type="submission" date="2025-08" db="UniProtKB">
        <authorList>
            <consortium name="RefSeq"/>
        </authorList>
    </citation>
    <scope>IDENTIFICATION</scope>
    <source>
        <tissue evidence="9">Leaves</tissue>
    </source>
</reference>
<dbReference type="InterPro" id="IPR017441">
    <property type="entry name" value="Protein_kinase_ATP_BS"/>
</dbReference>
<name>A0A6P9F1C5_JUGRE</name>
<dbReference type="Gene3D" id="1.10.510.10">
    <property type="entry name" value="Transferase(Phosphotransferase) domain 1"/>
    <property type="match status" value="1"/>
</dbReference>
<dbReference type="OrthoDB" id="10252354at2759"/>
<comment type="similarity">
    <text evidence="6">Belongs to the protein kinase superfamily.</text>
</comment>
<organism evidence="8 9">
    <name type="scientific">Juglans regia</name>
    <name type="common">English walnut</name>
    <dbReference type="NCBI Taxonomy" id="51240"/>
    <lineage>
        <taxon>Eukaryota</taxon>
        <taxon>Viridiplantae</taxon>
        <taxon>Streptophyta</taxon>
        <taxon>Embryophyta</taxon>
        <taxon>Tracheophyta</taxon>
        <taxon>Spermatophyta</taxon>
        <taxon>Magnoliopsida</taxon>
        <taxon>eudicotyledons</taxon>
        <taxon>Gunneridae</taxon>
        <taxon>Pentapetalae</taxon>
        <taxon>rosids</taxon>
        <taxon>fabids</taxon>
        <taxon>Fagales</taxon>
        <taxon>Juglandaceae</taxon>
        <taxon>Juglans</taxon>
    </lineage>
</organism>
<dbReference type="PANTHER" id="PTHR24361:SF747">
    <property type="entry name" value="MITOGEN-ACTIVATED PROTEIN KINASE KINASE 10"/>
    <property type="match status" value="1"/>
</dbReference>
<dbReference type="PROSITE" id="PS00107">
    <property type="entry name" value="PROTEIN_KINASE_ATP"/>
    <property type="match status" value="1"/>
</dbReference>
<dbReference type="Proteomes" id="UP000235220">
    <property type="component" value="Chromosome 9"/>
</dbReference>
<dbReference type="GO" id="GO:0005737">
    <property type="term" value="C:cytoplasm"/>
    <property type="evidence" value="ECO:0000318"/>
    <property type="project" value="GO_Central"/>
</dbReference>
<gene>
    <name evidence="9" type="primary">LOC108982249</name>
</gene>
<evidence type="ECO:0000313" key="9">
    <source>
        <dbReference type="RefSeq" id="XP_035549758.1"/>
    </source>
</evidence>
<dbReference type="InterPro" id="IPR011009">
    <property type="entry name" value="Kinase-like_dom_sf"/>
</dbReference>
<keyword evidence="2 5" id="KW-0547">Nucleotide-binding</keyword>
<keyword evidence="3" id="KW-0418">Kinase</keyword>
<dbReference type="FunCoup" id="A0A6P9F1C5">
    <property type="interactions" value="133"/>
</dbReference>
<dbReference type="PROSITE" id="PS50011">
    <property type="entry name" value="PROTEIN_KINASE_DOM"/>
    <property type="match status" value="1"/>
</dbReference>
<dbReference type="InterPro" id="IPR000719">
    <property type="entry name" value="Prot_kinase_dom"/>
</dbReference>
<dbReference type="GO" id="GO:0005524">
    <property type="term" value="F:ATP binding"/>
    <property type="evidence" value="ECO:0007669"/>
    <property type="project" value="UniProtKB-UniRule"/>
</dbReference>
<evidence type="ECO:0000313" key="8">
    <source>
        <dbReference type="Proteomes" id="UP000235220"/>
    </source>
</evidence>
<keyword evidence="8" id="KW-1185">Reference proteome</keyword>
<keyword evidence="4 5" id="KW-0067">ATP-binding</keyword>
<dbReference type="InParanoid" id="A0A6P9F1C5"/>
<keyword evidence="6" id="KW-0723">Serine/threonine-protein kinase</keyword>
<evidence type="ECO:0000256" key="1">
    <source>
        <dbReference type="ARBA" id="ARBA00022679"/>
    </source>
</evidence>
<dbReference type="Gene3D" id="3.30.200.20">
    <property type="entry name" value="Phosphorylase Kinase, domain 1"/>
    <property type="match status" value="1"/>
</dbReference>
<dbReference type="AlphaFoldDB" id="A0A6P9F1C5"/>
<feature type="binding site" evidence="5">
    <location>
        <position position="94"/>
    </location>
    <ligand>
        <name>ATP</name>
        <dbReference type="ChEBI" id="CHEBI:30616"/>
    </ligand>
</feature>
<protein>
    <submittedName>
        <fullName evidence="9">Mitogen-activated protein kinase kinase 10-like</fullName>
    </submittedName>
</protein>
<dbReference type="GeneID" id="108982249"/>
<dbReference type="SUPFAM" id="SSF56112">
    <property type="entry name" value="Protein kinase-like (PK-like)"/>
    <property type="match status" value="1"/>
</dbReference>
<proteinExistence type="inferred from homology"/>
<dbReference type="RefSeq" id="XP_035549758.1">
    <property type="nucleotide sequence ID" value="XM_035693865.1"/>
</dbReference>
<evidence type="ECO:0000256" key="4">
    <source>
        <dbReference type="ARBA" id="ARBA00022840"/>
    </source>
</evidence>
<accession>A0A6P9F1C5</accession>
<keyword evidence="1" id="KW-0808">Transferase</keyword>
<evidence type="ECO:0000259" key="7">
    <source>
        <dbReference type="PROSITE" id="PS50011"/>
    </source>
</evidence>
<dbReference type="SMART" id="SM00220">
    <property type="entry name" value="S_TKc"/>
    <property type="match status" value="1"/>
</dbReference>
<dbReference type="GO" id="GO:0004674">
    <property type="term" value="F:protein serine/threonine kinase activity"/>
    <property type="evidence" value="ECO:0000318"/>
    <property type="project" value="GO_Central"/>
</dbReference>
<feature type="domain" description="Protein kinase" evidence="7">
    <location>
        <begin position="65"/>
        <end position="302"/>
    </location>
</feature>
<evidence type="ECO:0000256" key="6">
    <source>
        <dbReference type="RuleBase" id="RU000304"/>
    </source>
</evidence>
<evidence type="ECO:0000256" key="2">
    <source>
        <dbReference type="ARBA" id="ARBA00022741"/>
    </source>
</evidence>
<dbReference type="InterPro" id="IPR008271">
    <property type="entry name" value="Ser/Thr_kinase_AS"/>
</dbReference>
<dbReference type="PANTHER" id="PTHR24361">
    <property type="entry name" value="MITOGEN-ACTIVATED KINASE KINASE KINASE"/>
    <property type="match status" value="1"/>
</dbReference>
<dbReference type="KEGG" id="jre:108982249"/>
<dbReference type="Pfam" id="PF00069">
    <property type="entry name" value="Pkinase"/>
    <property type="match status" value="1"/>
</dbReference>
<dbReference type="PROSITE" id="PS00108">
    <property type="entry name" value="PROTEIN_KINASE_ST"/>
    <property type="match status" value="1"/>
</dbReference>
<evidence type="ECO:0000256" key="3">
    <source>
        <dbReference type="ARBA" id="ARBA00022777"/>
    </source>
</evidence>
<evidence type="ECO:0000256" key="5">
    <source>
        <dbReference type="PROSITE-ProRule" id="PRU10141"/>
    </source>
</evidence>
<sequence length="302" mass="33661">MKERRKFGRSINDIGERERRHRLHALRLSLPPPKPASEFQHQTQFPTFLSCPSPNSLGIKNLSGLEKIAILGHGSSGTVYKVLHKKTMSIYALKVLRINQNDVSVYLQAACEADILKQVDSQYIIMCLAVFDNHFVGVKCGGNLCFVMEYMEGGSLQDVLRARQRLTEQVISSMAKRVLEGLHYLHGMQIVHRDIKPSNLFVNDKGEVKIADFGVSHVMERAREACDSNIGTCAYMSPERFDPEGWGGDDVDGFCRGCVVTWGGGVGMPCWKARDAGDSLARVSERCSKVPREGLEEERDSG</sequence>
<dbReference type="InterPro" id="IPR053235">
    <property type="entry name" value="Ser_Thr_kinase"/>
</dbReference>